<proteinExistence type="predicted"/>
<comment type="caution">
    <text evidence="2">The sequence shown here is derived from an EMBL/GenBank/DDBJ whole genome shotgun (WGS) entry which is preliminary data.</text>
</comment>
<keyword evidence="1" id="KW-1133">Transmembrane helix</keyword>
<dbReference type="EMBL" id="JAIWYP010000004">
    <property type="protein sequence ID" value="KAH3830301.1"/>
    <property type="molecule type" value="Genomic_DNA"/>
</dbReference>
<evidence type="ECO:0000313" key="2">
    <source>
        <dbReference type="EMBL" id="KAH3830301.1"/>
    </source>
</evidence>
<accession>A0A9D4K099</accession>
<evidence type="ECO:0000256" key="1">
    <source>
        <dbReference type="SAM" id="Phobius"/>
    </source>
</evidence>
<evidence type="ECO:0000313" key="3">
    <source>
        <dbReference type="Proteomes" id="UP000828390"/>
    </source>
</evidence>
<reference evidence="2" key="2">
    <citation type="submission" date="2020-11" db="EMBL/GenBank/DDBJ databases">
        <authorList>
            <person name="McCartney M.A."/>
            <person name="Auch B."/>
            <person name="Kono T."/>
            <person name="Mallez S."/>
            <person name="Becker A."/>
            <person name="Gohl D.M."/>
            <person name="Silverstein K.A.T."/>
            <person name="Koren S."/>
            <person name="Bechman K.B."/>
            <person name="Herman A."/>
            <person name="Abrahante J.E."/>
            <person name="Garbe J."/>
        </authorList>
    </citation>
    <scope>NUCLEOTIDE SEQUENCE</scope>
    <source>
        <strain evidence="2">Duluth1</strain>
        <tissue evidence="2">Whole animal</tissue>
    </source>
</reference>
<keyword evidence="1" id="KW-0472">Membrane</keyword>
<organism evidence="2 3">
    <name type="scientific">Dreissena polymorpha</name>
    <name type="common">Zebra mussel</name>
    <name type="synonym">Mytilus polymorpha</name>
    <dbReference type="NCBI Taxonomy" id="45954"/>
    <lineage>
        <taxon>Eukaryota</taxon>
        <taxon>Metazoa</taxon>
        <taxon>Spiralia</taxon>
        <taxon>Lophotrochozoa</taxon>
        <taxon>Mollusca</taxon>
        <taxon>Bivalvia</taxon>
        <taxon>Autobranchia</taxon>
        <taxon>Heteroconchia</taxon>
        <taxon>Euheterodonta</taxon>
        <taxon>Imparidentia</taxon>
        <taxon>Neoheterodontei</taxon>
        <taxon>Myida</taxon>
        <taxon>Dreissenoidea</taxon>
        <taxon>Dreissenidae</taxon>
        <taxon>Dreissena</taxon>
    </lineage>
</organism>
<protein>
    <submittedName>
        <fullName evidence="2">Uncharacterized protein</fullName>
    </submittedName>
</protein>
<reference evidence="2" key="1">
    <citation type="journal article" date="2019" name="bioRxiv">
        <title>The Genome of the Zebra Mussel, Dreissena polymorpha: A Resource for Invasive Species Research.</title>
        <authorList>
            <person name="McCartney M.A."/>
            <person name="Auch B."/>
            <person name="Kono T."/>
            <person name="Mallez S."/>
            <person name="Zhang Y."/>
            <person name="Obille A."/>
            <person name="Becker A."/>
            <person name="Abrahante J.E."/>
            <person name="Garbe J."/>
            <person name="Badalamenti J.P."/>
            <person name="Herman A."/>
            <person name="Mangelson H."/>
            <person name="Liachko I."/>
            <person name="Sullivan S."/>
            <person name="Sone E.D."/>
            <person name="Koren S."/>
            <person name="Silverstein K.A.T."/>
            <person name="Beckman K.B."/>
            <person name="Gohl D.M."/>
        </authorList>
    </citation>
    <scope>NUCLEOTIDE SEQUENCE</scope>
    <source>
        <strain evidence="2">Duluth1</strain>
        <tissue evidence="2">Whole animal</tissue>
    </source>
</reference>
<sequence>MFKLQAVMVPFPSCLASFCVGISLYFLQIFLYAFTPVLSRALDPPNGAGRRDGEMLSSERHAQALVQTDEFF</sequence>
<gene>
    <name evidence="2" type="ORF">DPMN_103541</name>
</gene>
<keyword evidence="3" id="KW-1185">Reference proteome</keyword>
<dbReference type="AlphaFoldDB" id="A0A9D4K099"/>
<name>A0A9D4K099_DREPO</name>
<dbReference type="Proteomes" id="UP000828390">
    <property type="component" value="Unassembled WGS sequence"/>
</dbReference>
<feature type="transmembrane region" description="Helical" evidence="1">
    <location>
        <begin position="12"/>
        <end position="34"/>
    </location>
</feature>
<keyword evidence="1" id="KW-0812">Transmembrane</keyword>